<keyword evidence="4 9" id="KW-0547">Nucleotide-binding</keyword>
<dbReference type="GO" id="GO:0001664">
    <property type="term" value="F:G protein-coupled receptor binding"/>
    <property type="evidence" value="ECO:0007669"/>
    <property type="project" value="InterPro"/>
</dbReference>
<keyword evidence="5 10" id="KW-0460">Magnesium</keyword>
<evidence type="ECO:0000256" key="9">
    <source>
        <dbReference type="PIRSR" id="PIRSR601019-1"/>
    </source>
</evidence>
<feature type="binding site" evidence="9">
    <location>
        <begin position="44"/>
        <end position="49"/>
    </location>
    <ligand>
        <name>GTP</name>
        <dbReference type="ChEBI" id="CHEBI:37565"/>
    </ligand>
</feature>
<feature type="binding site" evidence="9">
    <location>
        <begin position="152"/>
        <end position="153"/>
    </location>
    <ligand>
        <name>GTP</name>
        <dbReference type="ChEBI" id="CHEBI:37565"/>
    </ligand>
</feature>
<evidence type="ECO:0000313" key="11">
    <source>
        <dbReference type="EMBL" id="KAJ3182012.1"/>
    </source>
</evidence>
<dbReference type="GO" id="GO:0003924">
    <property type="term" value="F:GTPase activity"/>
    <property type="evidence" value="ECO:0007669"/>
    <property type="project" value="InterPro"/>
</dbReference>
<dbReference type="InterPro" id="IPR001019">
    <property type="entry name" value="Gprotein_alpha_su"/>
</dbReference>
<keyword evidence="3 10" id="KW-0479">Metal-binding</keyword>
<dbReference type="GO" id="GO:0005737">
    <property type="term" value="C:cytoplasm"/>
    <property type="evidence" value="ECO:0007669"/>
    <property type="project" value="TreeGrafter"/>
</dbReference>
<dbReference type="Gene3D" id="3.40.50.300">
    <property type="entry name" value="P-loop containing nucleotide triphosphate hydrolases"/>
    <property type="match status" value="1"/>
</dbReference>
<feature type="binding site" evidence="9">
    <location>
        <begin position="177"/>
        <end position="183"/>
    </location>
    <ligand>
        <name>GTP</name>
        <dbReference type="ChEBI" id="CHEBI:37565"/>
    </ligand>
</feature>
<dbReference type="GO" id="GO:0007188">
    <property type="term" value="P:adenylate cyclase-modulating G protein-coupled receptor signaling pathway"/>
    <property type="evidence" value="ECO:0007669"/>
    <property type="project" value="TreeGrafter"/>
</dbReference>
<dbReference type="PANTHER" id="PTHR10218:SF360">
    <property type="entry name" value="GUANINE NUCLEOTIDE-BINDING PROTEIN SUBUNIT ALPHA HOMOLOG"/>
    <property type="match status" value="1"/>
</dbReference>
<dbReference type="PROSITE" id="PS51882">
    <property type="entry name" value="G_ALPHA"/>
    <property type="match status" value="1"/>
</dbReference>
<dbReference type="AlphaFoldDB" id="A0AAD5XSC3"/>
<gene>
    <name evidence="11" type="primary">GPA1_2</name>
    <name evidence="11" type="ORF">HDU87_000350</name>
</gene>
<name>A0AAD5XSC3_9FUNG</name>
<dbReference type="GO" id="GO:0005834">
    <property type="term" value="C:heterotrimeric G-protein complex"/>
    <property type="evidence" value="ECO:0007669"/>
    <property type="project" value="InterPro"/>
</dbReference>
<comment type="caution">
    <text evidence="11">The sequence shown here is derived from an EMBL/GenBank/DDBJ whole genome shotgun (WGS) entry which is preliminary data.</text>
</comment>
<dbReference type="InterPro" id="IPR027417">
    <property type="entry name" value="P-loop_NTPase"/>
</dbReference>
<keyword evidence="7" id="KW-0564">Palmitate</keyword>
<dbReference type="SUPFAM" id="SSF52540">
    <property type="entry name" value="P-loop containing nucleoside triphosphate hydrolases"/>
    <property type="match status" value="1"/>
</dbReference>
<evidence type="ECO:0000256" key="2">
    <source>
        <dbReference type="ARBA" id="ARBA00022707"/>
    </source>
</evidence>
<evidence type="ECO:0000256" key="5">
    <source>
        <dbReference type="ARBA" id="ARBA00022842"/>
    </source>
</evidence>
<dbReference type="GO" id="GO:0032502">
    <property type="term" value="P:developmental process"/>
    <property type="evidence" value="ECO:0007669"/>
    <property type="project" value="UniProtKB-ARBA"/>
</dbReference>
<proteinExistence type="inferred from homology"/>
<accession>A0AAD5XSC3</accession>
<evidence type="ECO:0000256" key="6">
    <source>
        <dbReference type="ARBA" id="ARBA00023134"/>
    </source>
</evidence>
<dbReference type="SUPFAM" id="SSF47895">
    <property type="entry name" value="Transducin (alpha subunit), insertion domain"/>
    <property type="match status" value="1"/>
</dbReference>
<evidence type="ECO:0000256" key="8">
    <source>
        <dbReference type="ARBA" id="ARBA00023224"/>
    </source>
</evidence>
<dbReference type="PRINTS" id="PR00318">
    <property type="entry name" value="GPROTEINA"/>
</dbReference>
<dbReference type="GO" id="GO:0031683">
    <property type="term" value="F:G-protein beta/gamma-subunit complex binding"/>
    <property type="evidence" value="ECO:0007669"/>
    <property type="project" value="InterPro"/>
</dbReference>
<feature type="binding site" evidence="9">
    <location>
        <begin position="202"/>
        <end position="206"/>
    </location>
    <ligand>
        <name>GTP</name>
        <dbReference type="ChEBI" id="CHEBI:37565"/>
    </ligand>
</feature>
<organism evidence="11 12">
    <name type="scientific">Geranomyces variabilis</name>
    <dbReference type="NCBI Taxonomy" id="109894"/>
    <lineage>
        <taxon>Eukaryota</taxon>
        <taxon>Fungi</taxon>
        <taxon>Fungi incertae sedis</taxon>
        <taxon>Chytridiomycota</taxon>
        <taxon>Chytridiomycota incertae sedis</taxon>
        <taxon>Chytridiomycetes</taxon>
        <taxon>Spizellomycetales</taxon>
        <taxon>Powellomycetaceae</taxon>
        <taxon>Geranomyces</taxon>
    </lineage>
</organism>
<dbReference type="Gene3D" id="1.10.400.10">
    <property type="entry name" value="GI Alpha 1, domain 2-like"/>
    <property type="match status" value="1"/>
</dbReference>
<dbReference type="Proteomes" id="UP001212152">
    <property type="component" value="Unassembled WGS sequence"/>
</dbReference>
<keyword evidence="8" id="KW-0807">Transducer</keyword>
<evidence type="ECO:0000256" key="3">
    <source>
        <dbReference type="ARBA" id="ARBA00022723"/>
    </source>
</evidence>
<evidence type="ECO:0000256" key="7">
    <source>
        <dbReference type="ARBA" id="ARBA00023139"/>
    </source>
</evidence>
<dbReference type="GO" id="GO:0046872">
    <property type="term" value="F:metal ion binding"/>
    <property type="evidence" value="ECO:0007669"/>
    <property type="project" value="UniProtKB-KW"/>
</dbReference>
<dbReference type="Pfam" id="PF00503">
    <property type="entry name" value="G-alpha"/>
    <property type="match status" value="1"/>
</dbReference>
<dbReference type="EMBL" id="JADGJQ010000010">
    <property type="protein sequence ID" value="KAJ3182012.1"/>
    <property type="molecule type" value="Genomic_DNA"/>
</dbReference>
<protein>
    <submittedName>
        <fullName evidence="11">Guanine nucleotide-binding protein subunit alpha</fullName>
    </submittedName>
</protein>
<evidence type="ECO:0000256" key="1">
    <source>
        <dbReference type="ARBA" id="ARBA00007976"/>
    </source>
</evidence>
<comment type="similarity">
    <text evidence="1">Belongs to the G-alpha family. G(q) subfamily.</text>
</comment>
<dbReference type="InterPro" id="IPR011025">
    <property type="entry name" value="GproteinA_insert"/>
</dbReference>
<evidence type="ECO:0000256" key="10">
    <source>
        <dbReference type="PIRSR" id="PIRSR601019-2"/>
    </source>
</evidence>
<evidence type="ECO:0000313" key="12">
    <source>
        <dbReference type="Proteomes" id="UP001212152"/>
    </source>
</evidence>
<dbReference type="GO" id="GO:0005525">
    <property type="term" value="F:GTP binding"/>
    <property type="evidence" value="ECO:0007669"/>
    <property type="project" value="UniProtKB-KW"/>
</dbReference>
<reference evidence="11" key="1">
    <citation type="submission" date="2020-05" db="EMBL/GenBank/DDBJ databases">
        <title>Phylogenomic resolution of chytrid fungi.</title>
        <authorList>
            <person name="Stajich J.E."/>
            <person name="Amses K."/>
            <person name="Simmons R."/>
            <person name="Seto K."/>
            <person name="Myers J."/>
            <person name="Bonds A."/>
            <person name="Quandt C.A."/>
            <person name="Barry K."/>
            <person name="Liu P."/>
            <person name="Grigoriev I."/>
            <person name="Longcore J.E."/>
            <person name="James T.Y."/>
        </authorList>
    </citation>
    <scope>NUCLEOTIDE SEQUENCE</scope>
    <source>
        <strain evidence="11">JEL0379</strain>
    </source>
</reference>
<feature type="binding site" evidence="9">
    <location>
        <begin position="271"/>
        <end position="274"/>
    </location>
    <ligand>
        <name>GTP</name>
        <dbReference type="ChEBI" id="CHEBI:37565"/>
    </ligand>
</feature>
<feature type="binding site" evidence="9">
    <location>
        <position position="327"/>
    </location>
    <ligand>
        <name>GTP</name>
        <dbReference type="ChEBI" id="CHEBI:37565"/>
    </ligand>
</feature>
<dbReference type="PANTHER" id="PTHR10218">
    <property type="entry name" value="GTP-BINDING PROTEIN ALPHA SUBUNIT"/>
    <property type="match status" value="1"/>
</dbReference>
<keyword evidence="2" id="KW-0519">Myristate</keyword>
<dbReference type="InterPro" id="IPR002975">
    <property type="entry name" value="Fungi_Gprotein_alpha"/>
</dbReference>
<keyword evidence="12" id="KW-1185">Reference proteome</keyword>
<dbReference type="SMART" id="SM00275">
    <property type="entry name" value="G_alpha"/>
    <property type="match status" value="1"/>
</dbReference>
<dbReference type="FunFam" id="3.40.50.300:FF:000051">
    <property type="entry name" value="Guanine nucleotide-binding protein subunit alpha"/>
    <property type="match status" value="1"/>
</dbReference>
<feature type="binding site" evidence="10">
    <location>
        <position position="183"/>
    </location>
    <ligand>
        <name>Mg(2+)</name>
        <dbReference type="ChEBI" id="CHEBI:18420"/>
    </ligand>
</feature>
<keyword evidence="7" id="KW-0449">Lipoprotein</keyword>
<keyword evidence="6 9" id="KW-0342">GTP-binding</keyword>
<sequence length="354" mass="39939">MGTCTSSPEESECNARSAEIDRQIRADAREAERSIKLLLLGSGESGKSTVLKQFKLIHGVPFSPAERMAYRPAILANVMSCGKALIEASGRLGITYADQKTAIQAQIIQSAPILYGEGEQVPATVLQALQNVWKDAGIQKCYQRSNEFQLIDSCKYYLDEAARVCGPTYTPNDQDILRSRVMTTTITENKFSINGVTFRIFDVGGQRSERKKWAPYFDDVNSIIFLAAISAYDQKCFEDNQTNRMLESLNLFDSICNHPLFRKTSIILFLNKVDLFHEKLKTIPIKHYFPDYGGSNSFEEASEFFARQFIGLNRSQEKKIYVHYTWATDTNQIRTVFATVNAIILRENLNASGL</sequence>
<dbReference type="PRINTS" id="PR01241">
    <property type="entry name" value="GPROTEINAFNG"/>
</dbReference>
<evidence type="ECO:0000256" key="4">
    <source>
        <dbReference type="ARBA" id="ARBA00022741"/>
    </source>
</evidence>
<dbReference type="CDD" id="cd00066">
    <property type="entry name" value="G-alpha"/>
    <property type="match status" value="1"/>
</dbReference>
<dbReference type="FunFam" id="1.10.400.10:FF:000007">
    <property type="entry name" value="Guanine nucleotide-binding protein subunit alpha"/>
    <property type="match status" value="1"/>
</dbReference>
<feature type="binding site" evidence="10">
    <location>
        <position position="48"/>
    </location>
    <ligand>
        <name>Mg(2+)</name>
        <dbReference type="ChEBI" id="CHEBI:18420"/>
    </ligand>
</feature>